<feature type="region of interest" description="Disordered" evidence="1">
    <location>
        <begin position="88"/>
        <end position="109"/>
    </location>
</feature>
<protein>
    <submittedName>
        <fullName evidence="3">Excisionase family DNA binding protein</fullName>
    </submittedName>
</protein>
<dbReference type="Pfam" id="PF12728">
    <property type="entry name" value="HTH_17"/>
    <property type="match status" value="1"/>
</dbReference>
<evidence type="ECO:0000313" key="4">
    <source>
        <dbReference type="Proteomes" id="UP000541352"/>
    </source>
</evidence>
<proteinExistence type="predicted"/>
<dbReference type="GO" id="GO:0003677">
    <property type="term" value="F:DNA binding"/>
    <property type="evidence" value="ECO:0007669"/>
    <property type="project" value="InterPro"/>
</dbReference>
<evidence type="ECO:0000259" key="2">
    <source>
        <dbReference type="Pfam" id="PF12728"/>
    </source>
</evidence>
<sequence length="109" mass="12594">MIAHFVLLTAQELTELIVKSVREALVEQQLPTTSPSKPLTIDEAAAYLRLPKATLYQMTSAREIPHQKLGKRLVFLKEELDDWIASKRQKTRSEIERDDICHSSKQRHK</sequence>
<dbReference type="InterPro" id="IPR041657">
    <property type="entry name" value="HTH_17"/>
</dbReference>
<organism evidence="3 4">
    <name type="scientific">Runella defluvii</name>
    <dbReference type="NCBI Taxonomy" id="370973"/>
    <lineage>
        <taxon>Bacteria</taxon>
        <taxon>Pseudomonadati</taxon>
        <taxon>Bacteroidota</taxon>
        <taxon>Cytophagia</taxon>
        <taxon>Cytophagales</taxon>
        <taxon>Spirosomataceae</taxon>
        <taxon>Runella</taxon>
    </lineage>
</organism>
<comment type="caution">
    <text evidence="3">The sequence shown here is derived from an EMBL/GenBank/DDBJ whole genome shotgun (WGS) entry which is preliminary data.</text>
</comment>
<gene>
    <name evidence="3" type="ORF">FHS57_000974</name>
</gene>
<dbReference type="AlphaFoldDB" id="A0A7W5ZGP3"/>
<dbReference type="NCBIfam" id="TIGR01764">
    <property type="entry name" value="excise"/>
    <property type="match status" value="1"/>
</dbReference>
<reference evidence="3 4" key="1">
    <citation type="submission" date="2020-08" db="EMBL/GenBank/DDBJ databases">
        <title>Genomic Encyclopedia of Type Strains, Phase IV (KMG-IV): sequencing the most valuable type-strain genomes for metagenomic binning, comparative biology and taxonomic classification.</title>
        <authorList>
            <person name="Goeker M."/>
        </authorList>
    </citation>
    <scope>NUCLEOTIDE SEQUENCE [LARGE SCALE GENOMIC DNA]</scope>
    <source>
        <strain evidence="3 4">DSM 17976</strain>
    </source>
</reference>
<feature type="compositionally biased region" description="Basic and acidic residues" evidence="1">
    <location>
        <begin position="91"/>
        <end position="102"/>
    </location>
</feature>
<keyword evidence="4" id="KW-1185">Reference proteome</keyword>
<evidence type="ECO:0000313" key="3">
    <source>
        <dbReference type="EMBL" id="MBB3836992.1"/>
    </source>
</evidence>
<dbReference type="SUPFAM" id="SSF46955">
    <property type="entry name" value="Putative DNA-binding domain"/>
    <property type="match status" value="1"/>
</dbReference>
<accession>A0A7W5ZGP3</accession>
<dbReference type="EMBL" id="JACIBY010000001">
    <property type="protein sequence ID" value="MBB3836992.1"/>
    <property type="molecule type" value="Genomic_DNA"/>
</dbReference>
<feature type="domain" description="Helix-turn-helix" evidence="2">
    <location>
        <begin position="39"/>
        <end position="87"/>
    </location>
</feature>
<dbReference type="InterPro" id="IPR009061">
    <property type="entry name" value="DNA-bd_dom_put_sf"/>
</dbReference>
<dbReference type="Proteomes" id="UP000541352">
    <property type="component" value="Unassembled WGS sequence"/>
</dbReference>
<evidence type="ECO:0000256" key="1">
    <source>
        <dbReference type="SAM" id="MobiDB-lite"/>
    </source>
</evidence>
<dbReference type="InterPro" id="IPR010093">
    <property type="entry name" value="SinI_DNA-bd"/>
</dbReference>
<dbReference type="RefSeq" id="WP_183971731.1">
    <property type="nucleotide sequence ID" value="NZ_JACIBY010000001.1"/>
</dbReference>
<name>A0A7W5ZGP3_9BACT</name>